<reference evidence="1 2" key="1">
    <citation type="submission" date="2011-02" db="EMBL/GenBank/DDBJ databases">
        <authorList>
            <person name="Nelson K.E."/>
            <person name="Sutton G."/>
            <person name="Torralba M."/>
            <person name="Durkin S."/>
            <person name="Harkins D."/>
            <person name="Montgomery R."/>
            <person name="Ziemer C."/>
            <person name="Klaassens E."/>
            <person name="Ocuiv P."/>
            <person name="Morrison M."/>
        </authorList>
    </citation>
    <scope>NUCLEOTIDE SEQUENCE [LARGE SCALE GENOMIC DNA]</scope>
    <source>
        <strain evidence="1 2">8</strain>
    </source>
</reference>
<dbReference type="EMBL" id="ADKM02000011">
    <property type="protein sequence ID" value="EGC04747.1"/>
    <property type="molecule type" value="Genomic_DNA"/>
</dbReference>
<comment type="caution">
    <text evidence="1">The sequence shown here is derived from an EMBL/GenBank/DDBJ whole genome shotgun (WGS) entry which is preliminary data.</text>
</comment>
<accession>E9S7J7</accession>
<dbReference type="OrthoDB" id="9815425at2"/>
<organism evidence="1 2">
    <name type="scientific">Ruminococcus albus 8</name>
    <dbReference type="NCBI Taxonomy" id="246199"/>
    <lineage>
        <taxon>Bacteria</taxon>
        <taxon>Bacillati</taxon>
        <taxon>Bacillota</taxon>
        <taxon>Clostridia</taxon>
        <taxon>Eubacteriales</taxon>
        <taxon>Oscillospiraceae</taxon>
        <taxon>Ruminococcus</taxon>
    </lineage>
</organism>
<name>E9S7J7_RUMAL</name>
<evidence type="ECO:0000313" key="2">
    <source>
        <dbReference type="Proteomes" id="UP000004259"/>
    </source>
</evidence>
<gene>
    <name evidence="1" type="ORF">CUS_4276</name>
</gene>
<evidence type="ECO:0000313" key="1">
    <source>
        <dbReference type="EMBL" id="EGC04747.1"/>
    </source>
</evidence>
<keyword evidence="2" id="KW-1185">Reference proteome</keyword>
<feature type="non-terminal residue" evidence="1">
    <location>
        <position position="268"/>
    </location>
</feature>
<sequence>MRKEQEKYINLAKKQRLRKDIQKLVNDESYPIELYDFFFHARRYSREVIERNIPLMLYFIQEKHLYQGAQKKYPEFYKKISKYICKNDGLVSEELIELMLMNKYIANYLLNGGSADLIFDLYQNFKLGVKRDQLYLCGGSAKIDDTLCSSDKIFLEKRAIETFSQEDEYGELISYLFCIWKMEEERMNIHSFYFDVLKKEDLLAALDSKLPYSEFEEFKGPVGTLGDKLLTKRWGILYTEFKDRYDYSIPDPQIKEAVEFLKKNGIRG</sequence>
<dbReference type="RefSeq" id="WP_002846887.1">
    <property type="nucleotide sequence ID" value="NZ_ADKM02000011.1"/>
</dbReference>
<proteinExistence type="predicted"/>
<dbReference type="Proteomes" id="UP000004259">
    <property type="component" value="Unassembled WGS sequence"/>
</dbReference>
<protein>
    <submittedName>
        <fullName evidence="1">Conserved domain protein</fullName>
    </submittedName>
</protein>
<dbReference type="AlphaFoldDB" id="E9S7J7"/>